<proteinExistence type="predicted"/>
<evidence type="ECO:0000313" key="1">
    <source>
        <dbReference type="EMBL" id="KAK0065891.1"/>
    </source>
</evidence>
<accession>A0AAD8C3M9</accession>
<dbReference type="EMBL" id="JASAOG010000012">
    <property type="protein sequence ID" value="KAK0065891.1"/>
    <property type="molecule type" value="Genomic_DNA"/>
</dbReference>
<evidence type="ECO:0000313" key="2">
    <source>
        <dbReference type="Proteomes" id="UP001233172"/>
    </source>
</evidence>
<dbReference type="Proteomes" id="UP001233172">
    <property type="component" value="Unassembled WGS sequence"/>
</dbReference>
<reference evidence="1" key="2">
    <citation type="submission" date="2023-04" db="EMBL/GenBank/DDBJ databases">
        <authorList>
            <person name="Bu L."/>
            <person name="Lu L."/>
            <person name="Laidemitt M.R."/>
            <person name="Zhang S.M."/>
            <person name="Mutuku M."/>
            <person name="Mkoji G."/>
            <person name="Steinauer M."/>
            <person name="Loker E.S."/>
        </authorList>
    </citation>
    <scope>NUCLEOTIDE SEQUENCE</scope>
    <source>
        <strain evidence="1">KasaAsao</strain>
        <tissue evidence="1">Whole Snail</tissue>
    </source>
</reference>
<gene>
    <name evidence="1" type="ORF">Bpfe_004688</name>
</gene>
<protein>
    <submittedName>
        <fullName evidence="1">Uncharacterized protein</fullName>
    </submittedName>
</protein>
<sequence>MCVDENEKYQADDMETRKDVLVVNDKIHMNGIKIVTIAEGAANKERNPQRGDNEKNNFFRGDRFVIEGVDQVYPSL</sequence>
<name>A0AAD8C3M9_BIOPF</name>
<comment type="caution">
    <text evidence="1">The sequence shown here is derived from an EMBL/GenBank/DDBJ whole genome shotgun (WGS) entry which is preliminary data.</text>
</comment>
<keyword evidence="2" id="KW-1185">Reference proteome</keyword>
<dbReference type="AlphaFoldDB" id="A0AAD8C3M9"/>
<reference evidence="1" key="1">
    <citation type="journal article" date="2023" name="PLoS Negl. Trop. Dis.">
        <title>A genome sequence for Biomphalaria pfeifferi, the major vector snail for the human-infecting parasite Schistosoma mansoni.</title>
        <authorList>
            <person name="Bu L."/>
            <person name="Lu L."/>
            <person name="Laidemitt M.R."/>
            <person name="Zhang S.M."/>
            <person name="Mutuku M."/>
            <person name="Mkoji G."/>
            <person name="Steinauer M."/>
            <person name="Loker E.S."/>
        </authorList>
    </citation>
    <scope>NUCLEOTIDE SEQUENCE</scope>
    <source>
        <strain evidence="1">KasaAsao</strain>
    </source>
</reference>
<organism evidence="1 2">
    <name type="scientific">Biomphalaria pfeifferi</name>
    <name type="common">Bloodfluke planorb</name>
    <name type="synonym">Freshwater snail</name>
    <dbReference type="NCBI Taxonomy" id="112525"/>
    <lineage>
        <taxon>Eukaryota</taxon>
        <taxon>Metazoa</taxon>
        <taxon>Spiralia</taxon>
        <taxon>Lophotrochozoa</taxon>
        <taxon>Mollusca</taxon>
        <taxon>Gastropoda</taxon>
        <taxon>Heterobranchia</taxon>
        <taxon>Euthyneura</taxon>
        <taxon>Panpulmonata</taxon>
        <taxon>Hygrophila</taxon>
        <taxon>Lymnaeoidea</taxon>
        <taxon>Planorbidae</taxon>
        <taxon>Biomphalaria</taxon>
    </lineage>
</organism>